<keyword evidence="6" id="KW-1185">Reference proteome</keyword>
<dbReference type="OrthoDB" id="8961953at2"/>
<sequence length="257" mass="28090">MTRSRAQTQGVSRPRRQAGRPSENDSVGRDAILQSAIVLLRQKSAAQLTLSDVAAAAKVDRALIRYYFRDKAGLLKAVAAQVLNELQGRSQDMYCQQGSLEEKIRMRLELLIDVMHEMPQFSELVFKEIYVAEDGGEPGSNGAEGIAQGVVDRGLALTRVLIDSAEVDATGRETDPRFLHLMMLGACVFFANSGPLLHRMFGEKSSDRKLTEDYISFVTRMLMRGLGAPLPRQKAPAISNAPAGQAGRKRGRSSGGQ</sequence>
<evidence type="ECO:0000256" key="3">
    <source>
        <dbReference type="SAM" id="MobiDB-lite"/>
    </source>
</evidence>
<feature type="compositionally biased region" description="Basic residues" evidence="3">
    <location>
        <begin position="247"/>
        <end position="257"/>
    </location>
</feature>
<dbReference type="Pfam" id="PF00440">
    <property type="entry name" value="TetR_N"/>
    <property type="match status" value="1"/>
</dbReference>
<dbReference type="InterPro" id="IPR001647">
    <property type="entry name" value="HTH_TetR"/>
</dbReference>
<evidence type="ECO:0000256" key="2">
    <source>
        <dbReference type="PROSITE-ProRule" id="PRU00335"/>
    </source>
</evidence>
<dbReference type="EMBL" id="QEKO01000001">
    <property type="protein sequence ID" value="PVY68500.1"/>
    <property type="molecule type" value="Genomic_DNA"/>
</dbReference>
<dbReference type="InterPro" id="IPR050624">
    <property type="entry name" value="HTH-type_Tx_Regulator"/>
</dbReference>
<feature type="region of interest" description="Disordered" evidence="3">
    <location>
        <begin position="230"/>
        <end position="257"/>
    </location>
</feature>
<feature type="domain" description="HTH tetR-type" evidence="4">
    <location>
        <begin position="26"/>
        <end position="86"/>
    </location>
</feature>
<evidence type="ECO:0000313" key="6">
    <source>
        <dbReference type="Proteomes" id="UP000246145"/>
    </source>
</evidence>
<dbReference type="RefSeq" id="WP_116517599.1">
    <property type="nucleotide sequence ID" value="NZ_JACCEX010000001.1"/>
</dbReference>
<dbReference type="PANTHER" id="PTHR43479">
    <property type="entry name" value="ACREF/ENVCD OPERON REPRESSOR-RELATED"/>
    <property type="match status" value="1"/>
</dbReference>
<gene>
    <name evidence="5" type="ORF">C7440_0902</name>
</gene>
<keyword evidence="1 2" id="KW-0238">DNA-binding</keyword>
<dbReference type="SUPFAM" id="SSF46689">
    <property type="entry name" value="Homeodomain-like"/>
    <property type="match status" value="1"/>
</dbReference>
<evidence type="ECO:0000259" key="4">
    <source>
        <dbReference type="PROSITE" id="PS50977"/>
    </source>
</evidence>
<feature type="region of interest" description="Disordered" evidence="3">
    <location>
        <begin position="1"/>
        <end position="26"/>
    </location>
</feature>
<evidence type="ECO:0000256" key="1">
    <source>
        <dbReference type="ARBA" id="ARBA00023125"/>
    </source>
</evidence>
<reference evidence="5 6" key="1">
    <citation type="submission" date="2018-04" db="EMBL/GenBank/DDBJ databases">
        <title>Genomic Encyclopedia of Type Strains, Phase IV (KMG-IV): sequencing the most valuable type-strain genomes for metagenomic binning, comparative biology and taxonomic classification.</title>
        <authorList>
            <person name="Goeker M."/>
        </authorList>
    </citation>
    <scope>NUCLEOTIDE SEQUENCE [LARGE SCALE GENOMIC DNA]</scope>
    <source>
        <strain evidence="5 6">DSM 10065</strain>
    </source>
</reference>
<feature type="compositionally biased region" description="Polar residues" evidence="3">
    <location>
        <begin position="1"/>
        <end position="11"/>
    </location>
</feature>
<dbReference type="PANTHER" id="PTHR43479:SF11">
    <property type="entry name" value="ACREF_ENVCD OPERON REPRESSOR-RELATED"/>
    <property type="match status" value="1"/>
</dbReference>
<dbReference type="STRING" id="1231391.GCA_000308195_03453"/>
<dbReference type="GO" id="GO:0003677">
    <property type="term" value="F:DNA binding"/>
    <property type="evidence" value="ECO:0007669"/>
    <property type="project" value="UniProtKB-UniRule"/>
</dbReference>
<comment type="caution">
    <text evidence="5">The sequence shown here is derived from an EMBL/GenBank/DDBJ whole genome shotgun (WGS) entry which is preliminary data.</text>
</comment>
<dbReference type="PROSITE" id="PS50977">
    <property type="entry name" value="HTH_TETR_2"/>
    <property type="match status" value="1"/>
</dbReference>
<dbReference type="Gene3D" id="1.10.357.10">
    <property type="entry name" value="Tetracycline Repressor, domain 2"/>
    <property type="match status" value="1"/>
</dbReference>
<feature type="DNA-binding region" description="H-T-H motif" evidence="2">
    <location>
        <begin position="49"/>
        <end position="68"/>
    </location>
</feature>
<proteinExistence type="predicted"/>
<dbReference type="Proteomes" id="UP000246145">
    <property type="component" value="Unassembled WGS sequence"/>
</dbReference>
<dbReference type="AlphaFoldDB" id="A0A2U1CRH3"/>
<protein>
    <submittedName>
        <fullName evidence="5">TetR family transcriptional regulator</fullName>
    </submittedName>
</protein>
<organism evidence="5 6">
    <name type="scientific">Pusillimonas noertemannii</name>
    <dbReference type="NCBI Taxonomy" id="305977"/>
    <lineage>
        <taxon>Bacteria</taxon>
        <taxon>Pseudomonadati</taxon>
        <taxon>Pseudomonadota</taxon>
        <taxon>Betaproteobacteria</taxon>
        <taxon>Burkholderiales</taxon>
        <taxon>Alcaligenaceae</taxon>
        <taxon>Pusillimonas</taxon>
    </lineage>
</organism>
<dbReference type="InterPro" id="IPR009057">
    <property type="entry name" value="Homeodomain-like_sf"/>
</dbReference>
<evidence type="ECO:0000313" key="5">
    <source>
        <dbReference type="EMBL" id="PVY68500.1"/>
    </source>
</evidence>
<name>A0A2U1CRH3_9BURK</name>
<dbReference type="InterPro" id="IPR036271">
    <property type="entry name" value="Tet_transcr_reg_TetR-rel_C_sf"/>
</dbReference>
<accession>A0A2U1CRH3</accession>
<dbReference type="SUPFAM" id="SSF48498">
    <property type="entry name" value="Tetracyclin repressor-like, C-terminal domain"/>
    <property type="match status" value="1"/>
</dbReference>